<dbReference type="Pfam" id="PF03717">
    <property type="entry name" value="PBP_dimer"/>
    <property type="match status" value="1"/>
</dbReference>
<comment type="caution">
    <text evidence="13">The sequence shown here is derived from an EMBL/GenBank/DDBJ whole genome shotgun (WGS) entry which is preliminary data.</text>
</comment>
<accession>A0A1F6A4L6</accession>
<dbReference type="PANTHER" id="PTHR30627">
    <property type="entry name" value="PEPTIDOGLYCAN D,D-TRANSPEPTIDASE"/>
    <property type="match status" value="1"/>
</dbReference>
<dbReference type="Gene3D" id="3.40.710.10">
    <property type="entry name" value="DD-peptidase/beta-lactamase superfamily"/>
    <property type="match status" value="1"/>
</dbReference>
<dbReference type="Pfam" id="PF00905">
    <property type="entry name" value="Transpeptidase"/>
    <property type="match status" value="1"/>
</dbReference>
<dbReference type="GO" id="GO:0008360">
    <property type="term" value="P:regulation of cell shape"/>
    <property type="evidence" value="ECO:0007669"/>
    <property type="project" value="UniProtKB-KW"/>
</dbReference>
<keyword evidence="9" id="KW-0961">Cell wall biogenesis/degradation</keyword>
<dbReference type="STRING" id="1798381.A2721_02935"/>
<dbReference type="InterPro" id="IPR005311">
    <property type="entry name" value="PBP_dimer"/>
</dbReference>
<proteinExistence type="predicted"/>
<feature type="domain" description="Penicillin-binding protein transpeptidase" evidence="11">
    <location>
        <begin position="248"/>
        <end position="582"/>
    </location>
</feature>
<keyword evidence="3" id="KW-1003">Cell membrane</keyword>
<keyword evidence="7 10" id="KW-1133">Transmembrane helix</keyword>
<evidence type="ECO:0000259" key="12">
    <source>
        <dbReference type="Pfam" id="PF03717"/>
    </source>
</evidence>
<dbReference type="GO" id="GO:0071972">
    <property type="term" value="F:peptidoglycan L,D-transpeptidase activity"/>
    <property type="evidence" value="ECO:0007669"/>
    <property type="project" value="TreeGrafter"/>
</dbReference>
<evidence type="ECO:0000256" key="10">
    <source>
        <dbReference type="SAM" id="Phobius"/>
    </source>
</evidence>
<protein>
    <recommendedName>
        <fullName evidence="15">Penicillin-binding protein 2</fullName>
    </recommendedName>
</protein>
<keyword evidence="4 10" id="KW-0812">Transmembrane</keyword>
<dbReference type="InterPro" id="IPR050515">
    <property type="entry name" value="Beta-lactam/transpept"/>
</dbReference>
<organism evidence="13 14">
    <name type="scientific">Candidatus Gottesmanbacteria bacterium RIFCSPHIGHO2_01_FULL_47_48</name>
    <dbReference type="NCBI Taxonomy" id="1798381"/>
    <lineage>
        <taxon>Bacteria</taxon>
        <taxon>Candidatus Gottesmaniibacteriota</taxon>
    </lineage>
</organism>
<evidence type="ECO:0000256" key="5">
    <source>
        <dbReference type="ARBA" id="ARBA00022960"/>
    </source>
</evidence>
<evidence type="ECO:0000256" key="7">
    <source>
        <dbReference type="ARBA" id="ARBA00022989"/>
    </source>
</evidence>
<evidence type="ECO:0000256" key="1">
    <source>
        <dbReference type="ARBA" id="ARBA00004167"/>
    </source>
</evidence>
<keyword evidence="5" id="KW-0133">Cell shape</keyword>
<name>A0A1F6A4L6_9BACT</name>
<comment type="subcellular location">
    <subcellularLocation>
        <location evidence="2">Cell membrane</location>
    </subcellularLocation>
    <subcellularLocation>
        <location evidence="1">Membrane</location>
        <topology evidence="1">Single-pass membrane protein</topology>
    </subcellularLocation>
</comment>
<dbReference type="Gene3D" id="3.90.1310.10">
    <property type="entry name" value="Penicillin-binding protein 2a (Domain 2)"/>
    <property type="match status" value="1"/>
</dbReference>
<evidence type="ECO:0000256" key="4">
    <source>
        <dbReference type="ARBA" id="ARBA00022692"/>
    </source>
</evidence>
<dbReference type="InterPro" id="IPR036138">
    <property type="entry name" value="PBP_dimer_sf"/>
</dbReference>
<keyword evidence="8 10" id="KW-0472">Membrane</keyword>
<reference evidence="13 14" key="1">
    <citation type="journal article" date="2016" name="Nat. Commun.">
        <title>Thousands of microbial genomes shed light on interconnected biogeochemical processes in an aquifer system.</title>
        <authorList>
            <person name="Anantharaman K."/>
            <person name="Brown C.T."/>
            <person name="Hug L.A."/>
            <person name="Sharon I."/>
            <person name="Castelle C.J."/>
            <person name="Probst A.J."/>
            <person name="Thomas B.C."/>
            <person name="Singh A."/>
            <person name="Wilkins M.J."/>
            <person name="Karaoz U."/>
            <person name="Brodie E.L."/>
            <person name="Williams K.H."/>
            <person name="Hubbard S.S."/>
            <person name="Banfield J.F."/>
        </authorList>
    </citation>
    <scope>NUCLEOTIDE SEQUENCE [LARGE SCALE GENOMIC DNA]</scope>
</reference>
<evidence type="ECO:0000256" key="9">
    <source>
        <dbReference type="ARBA" id="ARBA00023316"/>
    </source>
</evidence>
<keyword evidence="6" id="KW-0573">Peptidoglycan synthesis</keyword>
<evidence type="ECO:0000256" key="2">
    <source>
        <dbReference type="ARBA" id="ARBA00004236"/>
    </source>
</evidence>
<evidence type="ECO:0000256" key="8">
    <source>
        <dbReference type="ARBA" id="ARBA00023136"/>
    </source>
</evidence>
<dbReference type="Proteomes" id="UP000177871">
    <property type="component" value="Unassembled WGS sequence"/>
</dbReference>
<feature type="domain" description="Penicillin-binding protein dimerisation" evidence="12">
    <location>
        <begin position="121"/>
        <end position="214"/>
    </location>
</feature>
<dbReference type="AlphaFoldDB" id="A0A1F6A4L6"/>
<dbReference type="GO" id="GO:0005886">
    <property type="term" value="C:plasma membrane"/>
    <property type="evidence" value="ECO:0007669"/>
    <property type="project" value="UniProtKB-SubCell"/>
</dbReference>
<evidence type="ECO:0000313" key="13">
    <source>
        <dbReference type="EMBL" id="OGG19603.1"/>
    </source>
</evidence>
<feature type="transmembrane region" description="Helical" evidence="10">
    <location>
        <begin position="41"/>
        <end position="59"/>
    </location>
</feature>
<evidence type="ECO:0008006" key="15">
    <source>
        <dbReference type="Google" id="ProtNLM"/>
    </source>
</evidence>
<dbReference type="PANTHER" id="PTHR30627:SF2">
    <property type="entry name" value="PEPTIDOGLYCAN D,D-TRANSPEPTIDASE MRDA"/>
    <property type="match status" value="1"/>
</dbReference>
<gene>
    <name evidence="13" type="ORF">A2721_02935</name>
</gene>
<dbReference type="EMBL" id="MFJK01000006">
    <property type="protein sequence ID" value="OGG19603.1"/>
    <property type="molecule type" value="Genomic_DNA"/>
</dbReference>
<dbReference type="GO" id="GO:0071555">
    <property type="term" value="P:cell wall organization"/>
    <property type="evidence" value="ECO:0007669"/>
    <property type="project" value="UniProtKB-KW"/>
</dbReference>
<dbReference type="SUPFAM" id="SSF56601">
    <property type="entry name" value="beta-lactamase/transpeptidase-like"/>
    <property type="match status" value="1"/>
</dbReference>
<evidence type="ECO:0000259" key="11">
    <source>
        <dbReference type="Pfam" id="PF00905"/>
    </source>
</evidence>
<evidence type="ECO:0000313" key="14">
    <source>
        <dbReference type="Proteomes" id="UP000177871"/>
    </source>
</evidence>
<dbReference type="InterPro" id="IPR012338">
    <property type="entry name" value="Beta-lactam/transpept-like"/>
</dbReference>
<dbReference type="GO" id="GO:0009252">
    <property type="term" value="P:peptidoglycan biosynthetic process"/>
    <property type="evidence" value="ECO:0007669"/>
    <property type="project" value="UniProtKB-KW"/>
</dbReference>
<sequence length="589" mass="64004">MPIGEIVGEAISSSRSGSRLMRRERNGEVSEERSWRQFATAGLRVVCLSVFLVLLAALVRVQIFQGQYFRALADGNRVREVAVPAARGIIFDRDGRKLVTNLPAFELRACQGDRECTVSMISKDQAISLQTKGLPAGTTILISSNRSYPYGEALAHLLGYVSEASADDLRERMALLSGDQVGRGGVEEAYDGALRGQRGKELVEVDALGQKLRTLGTIAPRAGEDVTLSVDLELQKVAYEQIKDRKAAVVALDPRNGEVLALVSSPSFDPNLFTDLTLPAEERMRKINGLFNDQNHPLFDRAVSGTYPPGSTFKIISATAGLETGKIGPTTTIVDPGILIIGPYKFPNWKFLRDGGTQGVLNVTSAIRVSNDIFFYKVGEAVGVDGLADWALRYGLAKNTGVDLPGEASGLFPTKDWREKFARDWYLGDTYHLAIGQGDLLVTPLQVSRWTSAIANGGKLCQPHVRQSNDQSSIINDQCQSMGISRKTVDLIKQGMVEACSPGGTGYPLFNFEIRNSKSEIRKIQIACKTGTAEFGDPQDRTHAWLTAYAPAEDPTIAVTVLVEAGGEGSDVAAPMVKKILEEYFSKLL</sequence>
<dbReference type="SUPFAM" id="SSF56519">
    <property type="entry name" value="Penicillin binding protein dimerisation domain"/>
    <property type="match status" value="1"/>
</dbReference>
<dbReference type="InterPro" id="IPR001460">
    <property type="entry name" value="PCN-bd_Tpept"/>
</dbReference>
<evidence type="ECO:0000256" key="3">
    <source>
        <dbReference type="ARBA" id="ARBA00022475"/>
    </source>
</evidence>
<evidence type="ECO:0000256" key="6">
    <source>
        <dbReference type="ARBA" id="ARBA00022984"/>
    </source>
</evidence>
<dbReference type="GO" id="GO:0008658">
    <property type="term" value="F:penicillin binding"/>
    <property type="evidence" value="ECO:0007669"/>
    <property type="project" value="InterPro"/>
</dbReference>